<dbReference type="InParanoid" id="V5FK95"/>
<proteinExistence type="predicted"/>
<reference evidence="4" key="1">
    <citation type="journal article" date="2014" name="Genome Announc.">
        <title>Draft genome sequence of the formaldehyde-resistant fungus Byssochlamys spectabilis No. 5 (anamorph Paecilomyces variotii No. 5) (NBRC109023).</title>
        <authorList>
            <person name="Oka T."/>
            <person name="Ekino K."/>
            <person name="Fukuda K."/>
            <person name="Nomura Y."/>
        </authorList>
    </citation>
    <scope>NUCLEOTIDE SEQUENCE [LARGE SCALE GENOMIC DNA]</scope>
    <source>
        <strain evidence="4">No. 5 / NBRC 109023</strain>
    </source>
</reference>
<feature type="compositionally biased region" description="Basic and acidic residues" evidence="1">
    <location>
        <begin position="1407"/>
        <end position="1418"/>
    </location>
</feature>
<feature type="transmembrane region" description="Helical" evidence="2">
    <location>
        <begin position="1526"/>
        <end position="1548"/>
    </location>
</feature>
<dbReference type="EMBL" id="BAUL01000020">
    <property type="protein sequence ID" value="GAD92213.1"/>
    <property type="molecule type" value="Genomic_DNA"/>
</dbReference>
<evidence type="ECO:0000313" key="4">
    <source>
        <dbReference type="Proteomes" id="UP000018001"/>
    </source>
</evidence>
<feature type="transmembrane region" description="Helical" evidence="2">
    <location>
        <begin position="1492"/>
        <end position="1520"/>
    </location>
</feature>
<keyword evidence="4" id="KW-1185">Reference proteome</keyword>
<accession>V5FK95</accession>
<evidence type="ECO:0000313" key="3">
    <source>
        <dbReference type="EMBL" id="GAD92213.1"/>
    </source>
</evidence>
<organism evidence="3 4">
    <name type="scientific">Byssochlamys spectabilis (strain No. 5 / NBRC 109023)</name>
    <name type="common">Paecilomyces variotii</name>
    <dbReference type="NCBI Taxonomy" id="1356009"/>
    <lineage>
        <taxon>Eukaryota</taxon>
        <taxon>Fungi</taxon>
        <taxon>Dikarya</taxon>
        <taxon>Ascomycota</taxon>
        <taxon>Pezizomycotina</taxon>
        <taxon>Eurotiomycetes</taxon>
        <taxon>Eurotiomycetidae</taxon>
        <taxon>Eurotiales</taxon>
        <taxon>Thermoascaceae</taxon>
        <taxon>Paecilomyces</taxon>
    </lineage>
</organism>
<dbReference type="eggNOG" id="ENOG502SKP4">
    <property type="taxonomic scope" value="Eukaryota"/>
</dbReference>
<keyword evidence="2" id="KW-1133">Transmembrane helix</keyword>
<feature type="region of interest" description="Disordered" evidence="1">
    <location>
        <begin position="1405"/>
        <end position="1444"/>
    </location>
</feature>
<dbReference type="OrthoDB" id="4428759at2759"/>
<feature type="transmembrane region" description="Helical" evidence="2">
    <location>
        <begin position="1462"/>
        <end position="1480"/>
    </location>
</feature>
<keyword evidence="2" id="KW-0812">Transmembrane</keyword>
<dbReference type="HOGENOM" id="CLU_001028_0_0_1"/>
<protein>
    <submittedName>
        <fullName evidence="3">Uncharacterized protein</fullName>
    </submittedName>
</protein>
<gene>
    <name evidence="3" type="ORF">PVAR5_0803</name>
</gene>
<evidence type="ECO:0000256" key="1">
    <source>
        <dbReference type="SAM" id="MobiDB-lite"/>
    </source>
</evidence>
<keyword evidence="2" id="KW-0472">Membrane</keyword>
<comment type="caution">
    <text evidence="3">The sequence shown here is derived from an EMBL/GenBank/DDBJ whole genome shotgun (WGS) entry which is preliminary data.</text>
</comment>
<dbReference type="Proteomes" id="UP000018001">
    <property type="component" value="Unassembled WGS sequence"/>
</dbReference>
<name>V5FK95_BYSSN</name>
<sequence>MSDDHGDFKPLWKLLVRAVQALDPFPFEGFTDELYNKAKYNHLVRGMFPDIPVAPAFPPDDPNWHEQILAGLSAEKQLRRLVIASVSHSIMNLSEELEGHDNRHVKKYIDLEAVEIRYKEAMSNLMSFGLAAHIDRKLKSICQRSLYELHILSGFFEYAKEQMMTDQFIDASVDWDDAKGNHLFSISMLLIADYLDKGPQDIPAYGSGYRDRASYEILQVWSQRIHDNQTKGNDQKTDQLVQFGGRAASIVFCPETGNDIVKPTPTFDVMNELYASILNSQDCTVTPADTEYKQAVKASLERLSGAEDIVNEWKTYSETLEDKYKSLKTTMWQEAVDTTYRKFNWCALYEWAHDSWYSEDTIYIENPYKRVFPLEPPSRPDDCPQESHSGVGASLLTDMQTACTHKGTRPAQHTDEEYCVLERPSSPGRQGISHHDPMYQKHTTLIGFNEENLFAVPSQVFYTTSGLRAVDSNAARTHNPHENIGPLAVGHILFQWDNSSQKYEHVEVMSIQKAPAPVESLDLGSIHEPTQLRQANRYLVSENSPEHTLRAIADLIRNCPESERIAYLRSCPELDSLFATNDILTIQKRLNIELFGEMSPPGEQDLLSSKEIYDRSLPPIQAETRHKPHRNGISLDRLQKHYYLTADTPENPLPSGYRLPELSIVDGCVLADGEVQLKSTFDSQQRTFRWTRELSHTKLIEHGVFQAHADGARGVGAIYISSELNPSSLQRHNVCPFHANVTRPHELTTGFNPESTINTTFDREAWPADSDFHQPTSPMGGVNIEKGTYLTEEGYQFTTFRVPVLDKLQEELNKKTRQSLDPFYRATCTTTDTAIQATVKFHRASLIPFISNAGLDVDDVFDVDFKSAVGIDLTLPLIFQEMVVDIDEFFYDTTGAVYEYDPAVRATKGTRHVVVGEEDDRSSHVFFNSLRAKVSRAHAPYSKAGVVISPNNIPERQPADITKQLLNERDEDINDLINLVGYEDQAVHDASQSLINDAMFYHMDDDDREDFTTRGKPTTLPDSLADCLSQDIKDFLHDKYAPAYLCRSVVTTERYESMFTDKERKKLWYWWEGNGDHCLAKSKEYTDLNNLTTIEAMKQMHRSVLDKFLNDDPKAWADKMAATLQREPVMDHFMANPVREKQNVINKQCCIMNTLSPIGDTADLWFQNMVLYAHKIGLEHPYVGRHEDVAEKWLRESLHSLIAKTIQGDDNITSAVRESLFEDIRAFEEANDLDQGKTPEERAKQMVDLVSPVISEAKTWFTAVDNDVQKAWAGARLYQWLTIAWEKISDKVGSIINGSKFLKGLVTSPMAAFYLGLGIWKISGLIADWDTLSDPERAQVILETFKIATNGVGNAIDVWKVWKGRTASVELDQLDIALMDQGTYKALNDSGESLVSMADDVNGSEGSWRHSVGDHVSDEGVPLEEPGGEKWNEPIDETPEGLPPAAESTAEEISLTGKILKGLNAFLGLGAAVAMAFSLINDWGSMSTVDKVINTLSLVVTTLTVVLDLVEFGTAIGLFAVTTIPILGQILAAIGIILAIVSFFIHLFSPSEPPPPDPIATFIHEKGSPLIATFDDAPEPQLSYDINTENVSPGSTASIAITAYNGTSEDISMNNISVRVLTGDSDNCLFSDDDGFLLVLDTDSDKDKPGHVYITPAKNGDATLPHADRIGTDHYYHQQNLNIAGAKEANNNALGKLILEAGASIKAVWTATVYKEKGSSLINVVENWGNDKSHAEFRVKRGATSRHAWTTKLSHCLVA</sequence>
<evidence type="ECO:0000256" key="2">
    <source>
        <dbReference type="SAM" id="Phobius"/>
    </source>
</evidence>